<evidence type="ECO:0000313" key="2">
    <source>
        <dbReference type="Proteomes" id="UP000538196"/>
    </source>
</evidence>
<dbReference type="Proteomes" id="UP000538196">
    <property type="component" value="Unassembled WGS sequence"/>
</dbReference>
<name>A0A7W4UT46_LEIAQ</name>
<keyword evidence="2" id="KW-1185">Reference proteome</keyword>
<dbReference type="EMBL" id="JACHVP010000001">
    <property type="protein sequence ID" value="MBB2965794.1"/>
    <property type="molecule type" value="Genomic_DNA"/>
</dbReference>
<proteinExistence type="predicted"/>
<gene>
    <name evidence="1" type="ORF">FHX33_000526</name>
</gene>
<comment type="caution">
    <text evidence="1">The sequence shown here is derived from an EMBL/GenBank/DDBJ whole genome shotgun (WGS) entry which is preliminary data.</text>
</comment>
<evidence type="ECO:0000313" key="1">
    <source>
        <dbReference type="EMBL" id="MBB2965794.1"/>
    </source>
</evidence>
<reference evidence="1 2" key="1">
    <citation type="submission" date="2020-08" db="EMBL/GenBank/DDBJ databases">
        <title>Sequencing the genomes of 1000 actinobacteria strains.</title>
        <authorList>
            <person name="Klenk H.-P."/>
        </authorList>
    </citation>
    <scope>NUCLEOTIDE SEQUENCE [LARGE SCALE GENOMIC DNA]</scope>
    <source>
        <strain evidence="1 2">DSM 20146</strain>
    </source>
</reference>
<organism evidence="1 2">
    <name type="scientific">Leifsonia aquatica</name>
    <name type="common">Corynebacterium aquaticum</name>
    <dbReference type="NCBI Taxonomy" id="144185"/>
    <lineage>
        <taxon>Bacteria</taxon>
        <taxon>Bacillati</taxon>
        <taxon>Actinomycetota</taxon>
        <taxon>Actinomycetes</taxon>
        <taxon>Micrococcales</taxon>
        <taxon>Microbacteriaceae</taxon>
        <taxon>Leifsonia</taxon>
    </lineage>
</organism>
<dbReference type="RefSeq" id="WP_021763370.1">
    <property type="nucleotide sequence ID" value="NZ_JACHVP010000001.1"/>
</dbReference>
<dbReference type="AlphaFoldDB" id="A0A7W4UT46"/>
<protein>
    <submittedName>
        <fullName evidence="1">Uncharacterized protein</fullName>
    </submittedName>
</protein>
<accession>A0A7W4UT46</accession>
<sequence length="374" mass="39236">MTIDLTVPGDTAAIRSVADWLDPGLRGAAVAADLELAYVWGDSQTYWTGEAGSAFRDTAQAVRNSTGITHAYLSDAAEVFRAYAGRLERGQSELDSIGRQASTLGLKVHRRKVSRPASTLTYCPAPGESDDRRAYDTFLALVDLYNDVATRVGTWWGETESWVAEHIVPLTVRIDDLNSVSTLLSKLTVHNEDVVQTALEYAKQRTDRDMSWFRQKATVMQADADAIAKGLRSGNPALRAAAEAASPRVVREGLEELTRSIAGVARFSKVIPVAGAMVDVVSAGVELADGGSVSSVGAGLLGGAGGAAAGAALAGTWTLPPVGAAVSIGVGAAAAGAGAHSAWEAWVPLDVREAIDDFLRGSRPALVPHLTESR</sequence>